<evidence type="ECO:0000313" key="3">
    <source>
        <dbReference type="Proteomes" id="UP000183974"/>
    </source>
</evidence>
<keyword evidence="1" id="KW-0472">Membrane</keyword>
<dbReference type="OrthoDB" id="7857556at2"/>
<organism evidence="2 3">
    <name type="scientific">Roseovarius pacificus</name>
    <dbReference type="NCBI Taxonomy" id="337701"/>
    <lineage>
        <taxon>Bacteria</taxon>
        <taxon>Pseudomonadati</taxon>
        <taxon>Pseudomonadota</taxon>
        <taxon>Alphaproteobacteria</taxon>
        <taxon>Rhodobacterales</taxon>
        <taxon>Roseobacteraceae</taxon>
        <taxon>Roseovarius</taxon>
    </lineage>
</organism>
<keyword evidence="1" id="KW-1133">Transmembrane helix</keyword>
<dbReference type="RefSeq" id="WP_143163234.1">
    <property type="nucleotide sequence ID" value="NZ_BMLR01000010.1"/>
</dbReference>
<protein>
    <submittedName>
        <fullName evidence="2">Uncharacterized protein</fullName>
    </submittedName>
</protein>
<gene>
    <name evidence="2" type="ORF">SAMN05444398_109107</name>
</gene>
<dbReference type="EMBL" id="FRBR01000009">
    <property type="protein sequence ID" value="SHM06942.1"/>
    <property type="molecule type" value="Genomic_DNA"/>
</dbReference>
<proteinExistence type="predicted"/>
<feature type="transmembrane region" description="Helical" evidence="1">
    <location>
        <begin position="67"/>
        <end position="84"/>
    </location>
</feature>
<name>A0A1M7FS37_9RHOB</name>
<sequence>MTNGTAETRTCPFCYTEMDARADVCPSCQAIKDTTPEWAKRLKVYWTAAVVIFIGFALTFIDGKGMNWWGMPFVGVGVFFLLKARKVDVSDVIWHRKE</sequence>
<dbReference type="Proteomes" id="UP000183974">
    <property type="component" value="Unassembled WGS sequence"/>
</dbReference>
<dbReference type="AlphaFoldDB" id="A0A1M7FS37"/>
<dbReference type="STRING" id="337701.SAMN05444398_109107"/>
<accession>A0A1M7FS37</accession>
<keyword evidence="3" id="KW-1185">Reference proteome</keyword>
<feature type="transmembrane region" description="Helical" evidence="1">
    <location>
        <begin position="44"/>
        <end position="61"/>
    </location>
</feature>
<reference evidence="2 3" key="1">
    <citation type="submission" date="2016-11" db="EMBL/GenBank/DDBJ databases">
        <authorList>
            <person name="Jaros S."/>
            <person name="Januszkiewicz K."/>
            <person name="Wedrychowicz H."/>
        </authorList>
    </citation>
    <scope>NUCLEOTIDE SEQUENCE [LARGE SCALE GENOMIC DNA]</scope>
    <source>
        <strain evidence="2 3">DSM 29589</strain>
    </source>
</reference>
<evidence type="ECO:0000256" key="1">
    <source>
        <dbReference type="SAM" id="Phobius"/>
    </source>
</evidence>
<keyword evidence="1" id="KW-0812">Transmembrane</keyword>
<evidence type="ECO:0000313" key="2">
    <source>
        <dbReference type="EMBL" id="SHM06942.1"/>
    </source>
</evidence>